<evidence type="ECO:0000313" key="1">
    <source>
        <dbReference type="Proteomes" id="UP000095286"/>
    </source>
</evidence>
<dbReference type="WBParaSite" id="RSKR_0001097000.1">
    <property type="protein sequence ID" value="RSKR_0001097000.1"/>
    <property type="gene ID" value="RSKR_0001097000"/>
</dbReference>
<accession>A0AC35UEN0</accession>
<proteinExistence type="predicted"/>
<dbReference type="Proteomes" id="UP000095286">
    <property type="component" value="Unplaced"/>
</dbReference>
<reference evidence="2" key="1">
    <citation type="submission" date="2016-11" db="UniProtKB">
        <authorList>
            <consortium name="WormBaseParasite"/>
        </authorList>
    </citation>
    <scope>IDENTIFICATION</scope>
    <source>
        <strain evidence="2">KR3021</strain>
    </source>
</reference>
<evidence type="ECO:0000313" key="2">
    <source>
        <dbReference type="WBParaSite" id="RSKR_0001097000.1"/>
    </source>
</evidence>
<organism evidence="1 2">
    <name type="scientific">Rhabditophanes sp. KR3021</name>
    <dbReference type="NCBI Taxonomy" id="114890"/>
    <lineage>
        <taxon>Eukaryota</taxon>
        <taxon>Metazoa</taxon>
        <taxon>Ecdysozoa</taxon>
        <taxon>Nematoda</taxon>
        <taxon>Chromadorea</taxon>
        <taxon>Rhabditida</taxon>
        <taxon>Tylenchina</taxon>
        <taxon>Panagrolaimomorpha</taxon>
        <taxon>Strongyloidoidea</taxon>
        <taxon>Alloionematidae</taxon>
        <taxon>Rhabditophanes</taxon>
    </lineage>
</organism>
<name>A0AC35UEN0_9BILA</name>
<protein>
    <submittedName>
        <fullName evidence="2">DNA helicase</fullName>
    </submittedName>
</protein>
<sequence>MKLSDLNNLRRILNSPLDAFNTLPKPDKWKSREKLARFTAWQYGSERDTVKGAYRKLNKVLHYMSMQRQDEVRLAHHYSEERVRIGVQEHNMDYSNFKNSLNKAHILLDNTVLSQLAIYEPQTFKNIALLAKKMCVAQDKKMLVVGDELEQIELTNDLFREPVPLSKVYPRSAVDNHTNKPRKLREEEY</sequence>